<name>A0A1R4H7P1_9GAMM</name>
<comment type="function">
    <text evidence="9">Activator of cell division through the inhibition of FtsZ GTPase activity, therefore promoting FtsZ assembly into bundles of protofilaments necessary for the formation of the division Z ring. It is recruited early at mid-cell but it is not essential for cell division.</text>
</comment>
<evidence type="ECO:0000256" key="8">
    <source>
        <dbReference type="ARBA" id="ARBA00023306"/>
    </source>
</evidence>
<dbReference type="InterPro" id="IPR007838">
    <property type="entry name" value="Cell_div_ZapA-like"/>
</dbReference>
<dbReference type="PANTHER" id="PTHR34981">
    <property type="entry name" value="CELL DIVISION PROTEIN ZAPA"/>
    <property type="match status" value="1"/>
</dbReference>
<evidence type="ECO:0000256" key="4">
    <source>
        <dbReference type="ARBA" id="ARBA00022490"/>
    </source>
</evidence>
<keyword evidence="13" id="KW-1185">Reference proteome</keyword>
<dbReference type="GO" id="GO:0043093">
    <property type="term" value="P:FtsZ-dependent cytokinesis"/>
    <property type="evidence" value="ECO:0007669"/>
    <property type="project" value="TreeGrafter"/>
</dbReference>
<organism evidence="12 13">
    <name type="scientific">Crenothrix polyspora</name>
    <dbReference type="NCBI Taxonomy" id="360316"/>
    <lineage>
        <taxon>Bacteria</taxon>
        <taxon>Pseudomonadati</taxon>
        <taxon>Pseudomonadota</taxon>
        <taxon>Gammaproteobacteria</taxon>
        <taxon>Methylococcales</taxon>
        <taxon>Crenotrichaceae</taxon>
        <taxon>Crenothrix</taxon>
    </lineage>
</organism>
<reference evidence="13" key="1">
    <citation type="submission" date="2017-02" db="EMBL/GenBank/DDBJ databases">
        <authorList>
            <person name="Daims H."/>
        </authorList>
    </citation>
    <scope>NUCLEOTIDE SEQUENCE [LARGE SCALE GENOMIC DNA]</scope>
</reference>
<dbReference type="Proteomes" id="UP000195667">
    <property type="component" value="Unassembled WGS sequence"/>
</dbReference>
<keyword evidence="4" id="KW-0963">Cytoplasm</keyword>
<evidence type="ECO:0000256" key="5">
    <source>
        <dbReference type="ARBA" id="ARBA00022618"/>
    </source>
</evidence>
<dbReference type="SUPFAM" id="SSF102829">
    <property type="entry name" value="Cell division protein ZapA-like"/>
    <property type="match status" value="1"/>
</dbReference>
<dbReference type="GO" id="GO:0030428">
    <property type="term" value="C:cell septum"/>
    <property type="evidence" value="ECO:0007669"/>
    <property type="project" value="TreeGrafter"/>
</dbReference>
<keyword evidence="5" id="KW-0132">Cell division</keyword>
<evidence type="ECO:0000256" key="6">
    <source>
        <dbReference type="ARBA" id="ARBA00023054"/>
    </source>
</evidence>
<evidence type="ECO:0000256" key="7">
    <source>
        <dbReference type="ARBA" id="ARBA00023210"/>
    </source>
</evidence>
<dbReference type="RefSeq" id="WP_087143323.1">
    <property type="nucleotide sequence ID" value="NZ_FUKI01000101.1"/>
</dbReference>
<evidence type="ECO:0000313" key="13">
    <source>
        <dbReference type="Proteomes" id="UP000195667"/>
    </source>
</evidence>
<evidence type="ECO:0000256" key="9">
    <source>
        <dbReference type="ARBA" id="ARBA00024910"/>
    </source>
</evidence>
<dbReference type="AlphaFoldDB" id="A0A1R4H7P1"/>
<comment type="subunit">
    <text evidence="10">Homodimer. Interacts with FtsZ.</text>
</comment>
<dbReference type="PANTHER" id="PTHR34981:SF1">
    <property type="entry name" value="CELL DIVISION PROTEIN ZAPA"/>
    <property type="match status" value="1"/>
</dbReference>
<evidence type="ECO:0000256" key="1">
    <source>
        <dbReference type="ARBA" id="ARBA00004496"/>
    </source>
</evidence>
<evidence type="ECO:0000256" key="11">
    <source>
        <dbReference type="ARBA" id="ARBA00033158"/>
    </source>
</evidence>
<evidence type="ECO:0000313" key="12">
    <source>
        <dbReference type="EMBL" id="SJM92272.1"/>
    </source>
</evidence>
<evidence type="ECO:0000256" key="2">
    <source>
        <dbReference type="ARBA" id="ARBA00010074"/>
    </source>
</evidence>
<keyword evidence="8" id="KW-0131">Cell cycle</keyword>
<protein>
    <recommendedName>
        <fullName evidence="3">Cell division protein ZapA</fullName>
    </recommendedName>
    <alternativeName>
        <fullName evidence="11">Z ring-associated protein ZapA</fullName>
    </alternativeName>
</protein>
<sequence length="102" mass="11652">MTQKFQPISLTIMSKEYKIACDPDERDTLVRSAQLLDQQMRKMRDTGKINGSDRIAVMAALNLSHELEIVKNQNALLSQQLGECLDHIRNKIENVLDNPQTE</sequence>
<evidence type="ECO:0000256" key="3">
    <source>
        <dbReference type="ARBA" id="ARBA00015195"/>
    </source>
</evidence>
<dbReference type="OrthoDB" id="5772359at2"/>
<dbReference type="EMBL" id="FUKI01000101">
    <property type="protein sequence ID" value="SJM92272.1"/>
    <property type="molecule type" value="Genomic_DNA"/>
</dbReference>
<dbReference type="InterPro" id="IPR042233">
    <property type="entry name" value="Cell_div_ZapA_N"/>
</dbReference>
<dbReference type="GO" id="GO:0000921">
    <property type="term" value="P:septin ring assembly"/>
    <property type="evidence" value="ECO:0007669"/>
    <property type="project" value="TreeGrafter"/>
</dbReference>
<dbReference type="GO" id="GO:0005829">
    <property type="term" value="C:cytosol"/>
    <property type="evidence" value="ECO:0007669"/>
    <property type="project" value="TreeGrafter"/>
</dbReference>
<dbReference type="Pfam" id="PF05164">
    <property type="entry name" value="ZapA"/>
    <property type="match status" value="1"/>
</dbReference>
<keyword evidence="7" id="KW-0717">Septation</keyword>
<comment type="similarity">
    <text evidence="2">Belongs to the ZapA family. Type 1 subfamily.</text>
</comment>
<accession>A0A1R4H7P1</accession>
<dbReference type="InterPro" id="IPR036192">
    <property type="entry name" value="Cell_div_ZapA-like_sf"/>
</dbReference>
<dbReference type="GO" id="GO:0000917">
    <property type="term" value="P:division septum assembly"/>
    <property type="evidence" value="ECO:0007669"/>
    <property type="project" value="UniProtKB-KW"/>
</dbReference>
<proteinExistence type="inferred from homology"/>
<gene>
    <name evidence="12" type="ORF">CRENPOLYSF1_270032</name>
</gene>
<keyword evidence="6" id="KW-0175">Coiled coil</keyword>
<comment type="subcellular location">
    <subcellularLocation>
        <location evidence="1">Cytoplasm</location>
    </subcellularLocation>
</comment>
<dbReference type="GO" id="GO:0032153">
    <property type="term" value="C:cell division site"/>
    <property type="evidence" value="ECO:0007669"/>
    <property type="project" value="TreeGrafter"/>
</dbReference>
<dbReference type="Gene3D" id="1.20.5.50">
    <property type="match status" value="1"/>
</dbReference>
<dbReference type="Gene3D" id="3.30.160.880">
    <property type="entry name" value="Cell division protein ZapA protomer, N-terminal domain"/>
    <property type="match status" value="1"/>
</dbReference>
<evidence type="ECO:0000256" key="10">
    <source>
        <dbReference type="ARBA" id="ARBA00026068"/>
    </source>
</evidence>